<protein>
    <submittedName>
        <fullName evidence="1">Uncharacterized protein</fullName>
    </submittedName>
</protein>
<dbReference type="Proteomes" id="UP000288805">
    <property type="component" value="Unassembled WGS sequence"/>
</dbReference>
<comment type="caution">
    <text evidence="1">The sequence shown here is derived from an EMBL/GenBank/DDBJ whole genome shotgun (WGS) entry which is preliminary data.</text>
</comment>
<proteinExistence type="predicted"/>
<reference evidence="1 2" key="1">
    <citation type="journal article" date="2018" name="PLoS Genet.">
        <title>Population sequencing reveals clonal diversity and ancestral inbreeding in the grapevine cultivar Chardonnay.</title>
        <authorList>
            <person name="Roach M.J."/>
            <person name="Johnson D.L."/>
            <person name="Bohlmann J."/>
            <person name="van Vuuren H.J."/>
            <person name="Jones S.J."/>
            <person name="Pretorius I.S."/>
            <person name="Schmidt S.A."/>
            <person name="Borneman A.R."/>
        </authorList>
    </citation>
    <scope>NUCLEOTIDE SEQUENCE [LARGE SCALE GENOMIC DNA]</scope>
    <source>
        <strain evidence="2">cv. Chardonnay</strain>
        <tissue evidence="1">Leaf</tissue>
    </source>
</reference>
<sequence length="67" mass="7544">MRISYPLTHSAEDKGKINEDTTSLERKFVTKVEEPDMAGDSTTGLAAWRDAGRRTLNLKIQFFPAMV</sequence>
<organism evidence="1 2">
    <name type="scientific">Vitis vinifera</name>
    <name type="common">Grape</name>
    <dbReference type="NCBI Taxonomy" id="29760"/>
    <lineage>
        <taxon>Eukaryota</taxon>
        <taxon>Viridiplantae</taxon>
        <taxon>Streptophyta</taxon>
        <taxon>Embryophyta</taxon>
        <taxon>Tracheophyta</taxon>
        <taxon>Spermatophyta</taxon>
        <taxon>Magnoliopsida</taxon>
        <taxon>eudicotyledons</taxon>
        <taxon>Gunneridae</taxon>
        <taxon>Pentapetalae</taxon>
        <taxon>rosids</taxon>
        <taxon>Vitales</taxon>
        <taxon>Vitaceae</taxon>
        <taxon>Viteae</taxon>
        <taxon>Vitis</taxon>
    </lineage>
</organism>
<evidence type="ECO:0000313" key="2">
    <source>
        <dbReference type="Proteomes" id="UP000288805"/>
    </source>
</evidence>
<dbReference type="EMBL" id="QGNW01000207">
    <property type="protein sequence ID" value="RVW85143.1"/>
    <property type="molecule type" value="Genomic_DNA"/>
</dbReference>
<name>A0A438HKZ0_VITVI</name>
<gene>
    <name evidence="1" type="ORF">CK203_032910</name>
</gene>
<dbReference type="AlphaFoldDB" id="A0A438HKZ0"/>
<evidence type="ECO:0000313" key="1">
    <source>
        <dbReference type="EMBL" id="RVW85143.1"/>
    </source>
</evidence>
<accession>A0A438HKZ0</accession>